<dbReference type="VEuPathDB" id="FungiDB:SI65_00972"/>
<feature type="transmembrane region" description="Helical" evidence="2">
    <location>
        <begin position="91"/>
        <end position="109"/>
    </location>
</feature>
<feature type="compositionally biased region" description="Basic and acidic residues" evidence="1">
    <location>
        <begin position="206"/>
        <end position="217"/>
    </location>
</feature>
<feature type="transmembrane region" description="Helical" evidence="2">
    <location>
        <begin position="129"/>
        <end position="153"/>
    </location>
</feature>
<evidence type="ECO:0000313" key="3">
    <source>
        <dbReference type="EMBL" id="ODM23383.1"/>
    </source>
</evidence>
<name>A0A1E3BQX4_ASPCR</name>
<feature type="region of interest" description="Disordered" evidence="1">
    <location>
        <begin position="163"/>
        <end position="217"/>
    </location>
</feature>
<feature type="compositionally biased region" description="Basic and acidic residues" evidence="1">
    <location>
        <begin position="163"/>
        <end position="172"/>
    </location>
</feature>
<feature type="transmembrane region" description="Helical" evidence="2">
    <location>
        <begin position="59"/>
        <end position="79"/>
    </location>
</feature>
<dbReference type="OrthoDB" id="5363290at2759"/>
<evidence type="ECO:0008006" key="5">
    <source>
        <dbReference type="Google" id="ProtNLM"/>
    </source>
</evidence>
<gene>
    <name evidence="3" type="ORF">SI65_00972</name>
</gene>
<evidence type="ECO:0000313" key="4">
    <source>
        <dbReference type="Proteomes" id="UP000094569"/>
    </source>
</evidence>
<keyword evidence="2" id="KW-0472">Membrane</keyword>
<evidence type="ECO:0000256" key="2">
    <source>
        <dbReference type="SAM" id="Phobius"/>
    </source>
</evidence>
<accession>A0A1E3BQX4</accession>
<keyword evidence="4" id="KW-1185">Reference proteome</keyword>
<feature type="transmembrane region" description="Helical" evidence="2">
    <location>
        <begin position="29"/>
        <end position="47"/>
    </location>
</feature>
<protein>
    <recommendedName>
        <fullName evidence="5">MARVEL domain-containing protein</fullName>
    </recommendedName>
</protein>
<proteinExistence type="predicted"/>
<keyword evidence="2" id="KW-0812">Transmembrane</keyword>
<comment type="caution">
    <text evidence="3">The sequence shown here is derived from an EMBL/GenBank/DDBJ whole genome shotgun (WGS) entry which is preliminary data.</text>
</comment>
<dbReference type="Proteomes" id="UP000094569">
    <property type="component" value="Unassembled WGS sequence"/>
</dbReference>
<dbReference type="EMBL" id="JXNT01000001">
    <property type="protein sequence ID" value="ODM23383.1"/>
    <property type="molecule type" value="Genomic_DNA"/>
</dbReference>
<dbReference type="PANTHER" id="PTHR42083:SF1">
    <property type="entry name" value="MARVEL DOMAIN-CONTAINING PROTEIN"/>
    <property type="match status" value="1"/>
</dbReference>
<sequence length="217" mass="23877">MKPTNSKIDQYWHNPGPCGLITRTALRTLQFILAIIIAALYGIDLAHSTKSSTHAGSEWIYAEVVAALSAVTCIVHCFATVTRVGWCTWDFVLFVLWMAQTGVFGNIYVRADVQGNYVHATGSLGRMRAGVWVGLVCMVLWLGTFVLAVGWCCRTRKVVRSTDQETTNKGEENTEVGDEERGYKVIDAESETELDESDRGSMGSIKKTDKGQGDAKC</sequence>
<dbReference type="PANTHER" id="PTHR42083">
    <property type="entry name" value="MARVEL DOMAIN-CONTAINING PROTEIN"/>
    <property type="match status" value="1"/>
</dbReference>
<organism evidence="3 4">
    <name type="scientific">Aspergillus cristatus</name>
    <name type="common">Chinese Fuzhuan brick tea-fermentation fungus</name>
    <name type="synonym">Eurotium cristatum</name>
    <dbReference type="NCBI Taxonomy" id="573508"/>
    <lineage>
        <taxon>Eukaryota</taxon>
        <taxon>Fungi</taxon>
        <taxon>Dikarya</taxon>
        <taxon>Ascomycota</taxon>
        <taxon>Pezizomycotina</taxon>
        <taxon>Eurotiomycetes</taxon>
        <taxon>Eurotiomycetidae</taxon>
        <taxon>Eurotiales</taxon>
        <taxon>Aspergillaceae</taxon>
        <taxon>Aspergillus</taxon>
        <taxon>Aspergillus subgen. Aspergillus</taxon>
    </lineage>
</organism>
<keyword evidence="2" id="KW-1133">Transmembrane helix</keyword>
<dbReference type="AlphaFoldDB" id="A0A1E3BQX4"/>
<evidence type="ECO:0000256" key="1">
    <source>
        <dbReference type="SAM" id="MobiDB-lite"/>
    </source>
</evidence>
<reference evidence="3 4" key="1">
    <citation type="journal article" date="2016" name="BMC Genomics">
        <title>Comparative genomic and transcriptomic analyses of the Fuzhuan brick tea-fermentation fungus Aspergillus cristatus.</title>
        <authorList>
            <person name="Ge Y."/>
            <person name="Wang Y."/>
            <person name="Liu Y."/>
            <person name="Tan Y."/>
            <person name="Ren X."/>
            <person name="Zhang X."/>
            <person name="Hyde K.D."/>
            <person name="Liu Y."/>
            <person name="Liu Z."/>
        </authorList>
    </citation>
    <scope>NUCLEOTIDE SEQUENCE [LARGE SCALE GENOMIC DNA]</scope>
    <source>
        <strain evidence="3 4">GZAAS20.1005</strain>
    </source>
</reference>